<keyword evidence="3" id="KW-0378">Hydrolase</keyword>
<evidence type="ECO:0000313" key="4">
    <source>
        <dbReference type="Proteomes" id="UP000321129"/>
    </source>
</evidence>
<keyword evidence="3" id="KW-0540">Nuclease</keyword>
<dbReference type="InterPro" id="IPR047216">
    <property type="entry name" value="Endonuclease_DUF559_bact"/>
</dbReference>
<gene>
    <name evidence="3" type="ORF">FSZ31_00260</name>
</gene>
<evidence type="ECO:0000256" key="1">
    <source>
        <dbReference type="SAM" id="MobiDB-lite"/>
    </source>
</evidence>
<dbReference type="Proteomes" id="UP000321129">
    <property type="component" value="Unassembled WGS sequence"/>
</dbReference>
<dbReference type="SUPFAM" id="SSF52980">
    <property type="entry name" value="Restriction endonuclease-like"/>
    <property type="match status" value="1"/>
</dbReference>
<name>A0A5C6UK90_9SPHN</name>
<feature type="region of interest" description="Disordered" evidence="1">
    <location>
        <begin position="115"/>
        <end position="139"/>
    </location>
</feature>
<dbReference type="Pfam" id="PF04480">
    <property type="entry name" value="DUF559"/>
    <property type="match status" value="1"/>
</dbReference>
<dbReference type="InterPro" id="IPR011335">
    <property type="entry name" value="Restrct_endonuc-II-like"/>
</dbReference>
<keyword evidence="3" id="KW-0255">Endonuclease</keyword>
<protein>
    <submittedName>
        <fullName evidence="3">Endonuclease domain-containing protein</fullName>
    </submittedName>
</protein>
<dbReference type="InterPro" id="IPR007569">
    <property type="entry name" value="DUF559"/>
</dbReference>
<dbReference type="Gene3D" id="3.40.960.10">
    <property type="entry name" value="VSR Endonuclease"/>
    <property type="match status" value="1"/>
</dbReference>
<feature type="domain" description="DUF559" evidence="2">
    <location>
        <begin position="12"/>
        <end position="113"/>
    </location>
</feature>
<sequence>MKRDRLPSNAIPRARKLRRTATEAETILWRVLREKLPRAKFRRQVPLGRYFADFASHGAKLVIEVDGGQHGEAAGYDAARTLYLEHEGYRVLRFSNHDVIDNLDGVLEALGRALTPHPSATSEQARKSAYPSPTGGEGQ</sequence>
<dbReference type="AlphaFoldDB" id="A0A5C6UK90"/>
<dbReference type="OrthoDB" id="9798754at2"/>
<dbReference type="RefSeq" id="WP_147121076.1">
    <property type="nucleotide sequence ID" value="NZ_VOPY01000001.1"/>
</dbReference>
<dbReference type="GO" id="GO:0004519">
    <property type="term" value="F:endonuclease activity"/>
    <property type="evidence" value="ECO:0007669"/>
    <property type="project" value="UniProtKB-KW"/>
</dbReference>
<organism evidence="3 4">
    <name type="scientific">Flavisphingopyxis soli</name>
    <dbReference type="NCBI Taxonomy" id="2601267"/>
    <lineage>
        <taxon>Bacteria</taxon>
        <taxon>Pseudomonadati</taxon>
        <taxon>Pseudomonadota</taxon>
        <taxon>Alphaproteobacteria</taxon>
        <taxon>Sphingomonadales</taxon>
        <taxon>Sphingopyxidaceae</taxon>
        <taxon>Flavisphingopyxis</taxon>
    </lineage>
</organism>
<proteinExistence type="predicted"/>
<dbReference type="PANTHER" id="PTHR38590">
    <property type="entry name" value="BLL0828 PROTEIN"/>
    <property type="match status" value="1"/>
</dbReference>
<evidence type="ECO:0000313" key="3">
    <source>
        <dbReference type="EMBL" id="TXC73237.1"/>
    </source>
</evidence>
<dbReference type="CDD" id="cd01038">
    <property type="entry name" value="Endonuclease_DUF559"/>
    <property type="match status" value="1"/>
</dbReference>
<evidence type="ECO:0000259" key="2">
    <source>
        <dbReference type="Pfam" id="PF04480"/>
    </source>
</evidence>
<dbReference type="PANTHER" id="PTHR38590:SF1">
    <property type="entry name" value="BLL0828 PROTEIN"/>
    <property type="match status" value="1"/>
</dbReference>
<keyword evidence="4" id="KW-1185">Reference proteome</keyword>
<comment type="caution">
    <text evidence="3">The sequence shown here is derived from an EMBL/GenBank/DDBJ whole genome shotgun (WGS) entry which is preliminary data.</text>
</comment>
<dbReference type="EMBL" id="VOPY01000001">
    <property type="protein sequence ID" value="TXC73237.1"/>
    <property type="molecule type" value="Genomic_DNA"/>
</dbReference>
<accession>A0A5C6UK90</accession>
<reference evidence="3 4" key="1">
    <citation type="submission" date="2019-08" db="EMBL/GenBank/DDBJ databases">
        <title>Sphingorhabdus soil sp. nov., isolated from arctic soil.</title>
        <authorList>
            <person name="Liu Y."/>
        </authorList>
    </citation>
    <scope>NUCLEOTIDE SEQUENCE [LARGE SCALE GENOMIC DNA]</scope>
    <source>
        <strain evidence="3 4">D-2Q-5-6</strain>
    </source>
</reference>